<dbReference type="PROSITE" id="PS51257">
    <property type="entry name" value="PROKAR_LIPOPROTEIN"/>
    <property type="match status" value="1"/>
</dbReference>
<dbReference type="Pfam" id="PF13590">
    <property type="entry name" value="DUF4136"/>
    <property type="match status" value="1"/>
</dbReference>
<evidence type="ECO:0000313" key="3">
    <source>
        <dbReference type="Proteomes" id="UP000184368"/>
    </source>
</evidence>
<evidence type="ECO:0000259" key="1">
    <source>
        <dbReference type="Pfam" id="PF13590"/>
    </source>
</evidence>
<proteinExistence type="predicted"/>
<dbReference type="RefSeq" id="WP_073044910.1">
    <property type="nucleotide sequence ID" value="NZ_FQUO01000012.1"/>
</dbReference>
<name>A0A1M5EIH1_9BACT</name>
<dbReference type="InterPro" id="IPR025411">
    <property type="entry name" value="DUF4136"/>
</dbReference>
<accession>A0A1M5EIH1</accession>
<dbReference type="EMBL" id="FQUO01000012">
    <property type="protein sequence ID" value="SHF78852.1"/>
    <property type="molecule type" value="Genomic_DNA"/>
</dbReference>
<gene>
    <name evidence="2" type="ORF">SAMN05444008_11254</name>
</gene>
<evidence type="ECO:0000313" key="2">
    <source>
        <dbReference type="EMBL" id="SHF78852.1"/>
    </source>
</evidence>
<reference evidence="2 3" key="1">
    <citation type="submission" date="2016-11" db="EMBL/GenBank/DDBJ databases">
        <authorList>
            <person name="Jaros S."/>
            <person name="Januszkiewicz K."/>
            <person name="Wedrychowicz H."/>
        </authorList>
    </citation>
    <scope>NUCLEOTIDE SEQUENCE [LARGE SCALE GENOMIC DNA]</scope>
    <source>
        <strain evidence="2 3">DSM 26897</strain>
    </source>
</reference>
<protein>
    <recommendedName>
        <fullName evidence="1">DUF4136 domain-containing protein</fullName>
    </recommendedName>
</protein>
<sequence>MKPIRILFALMASVFLVQGCKKDPIKNLDTEERRIYITNQDETANFASYNTFSIAENVVVVDGNNSQQQLTPADQAYLDAFRAAMESRGYTQVSKTASPDLGVQVSRIIRTSTGIMSVPDYFGYWDPFYWGSGFGSGFGGWGAPPFWSTTTYQVREGMLAFDIIDLKNATTNNNLKVIWNGMIRGAGLGNASSAPSQVSQLFEQSAYLRK</sequence>
<dbReference type="OrthoDB" id="959498at2"/>
<keyword evidence="3" id="KW-1185">Reference proteome</keyword>
<dbReference type="Proteomes" id="UP000184368">
    <property type="component" value="Unassembled WGS sequence"/>
</dbReference>
<organism evidence="2 3">
    <name type="scientific">Cnuella takakiae</name>
    <dbReference type="NCBI Taxonomy" id="1302690"/>
    <lineage>
        <taxon>Bacteria</taxon>
        <taxon>Pseudomonadati</taxon>
        <taxon>Bacteroidota</taxon>
        <taxon>Chitinophagia</taxon>
        <taxon>Chitinophagales</taxon>
        <taxon>Chitinophagaceae</taxon>
        <taxon>Cnuella</taxon>
    </lineage>
</organism>
<dbReference type="AlphaFoldDB" id="A0A1M5EIH1"/>
<dbReference type="STRING" id="1302690.BUE76_04170"/>
<feature type="domain" description="DUF4136" evidence="1">
    <location>
        <begin position="38"/>
        <end position="204"/>
    </location>
</feature>
<dbReference type="Gene3D" id="3.30.160.670">
    <property type="match status" value="1"/>
</dbReference>